<dbReference type="GO" id="GO:0005886">
    <property type="term" value="C:plasma membrane"/>
    <property type="evidence" value="ECO:0007669"/>
    <property type="project" value="UniProtKB-SubCell"/>
</dbReference>
<evidence type="ECO:0000256" key="3">
    <source>
        <dbReference type="ARBA" id="ARBA00022475"/>
    </source>
</evidence>
<evidence type="ECO:0000256" key="8">
    <source>
        <dbReference type="ARBA" id="ARBA00023136"/>
    </source>
</evidence>
<evidence type="ECO:0000256" key="6">
    <source>
        <dbReference type="ARBA" id="ARBA00022692"/>
    </source>
</evidence>
<evidence type="ECO:0000256" key="11">
    <source>
        <dbReference type="SAM" id="Phobius"/>
    </source>
</evidence>
<feature type="transmembrane region" description="Helical" evidence="11">
    <location>
        <begin position="359"/>
        <end position="378"/>
    </location>
</feature>
<keyword evidence="6 11" id="KW-0812">Transmembrane</keyword>
<protein>
    <recommendedName>
        <fullName evidence="10">Xylose transport system permease protein XylH</fullName>
    </recommendedName>
</protein>
<feature type="transmembrane region" description="Helical" evidence="11">
    <location>
        <begin position="187"/>
        <end position="209"/>
    </location>
</feature>
<comment type="caution">
    <text evidence="12">The sequence shown here is derived from an EMBL/GenBank/DDBJ whole genome shotgun (WGS) entry which is preliminary data.</text>
</comment>
<keyword evidence="7 11" id="KW-1133">Transmembrane helix</keyword>
<comment type="function">
    <text evidence="9">Part of the binding-protein-dependent transport system for D-xylose. Probably responsible for the translocation of the substrate across the membrane.</text>
</comment>
<feature type="transmembrane region" description="Helical" evidence="11">
    <location>
        <begin position="119"/>
        <end position="137"/>
    </location>
</feature>
<dbReference type="InterPro" id="IPR001851">
    <property type="entry name" value="ABC_transp_permease"/>
</dbReference>
<dbReference type="PANTHER" id="PTHR32196:SF32">
    <property type="entry name" value="XYLOSE TRANSPORT SYSTEM PERMEASE PROTEIN XYLH"/>
    <property type="match status" value="1"/>
</dbReference>
<evidence type="ECO:0000313" key="13">
    <source>
        <dbReference type="Proteomes" id="UP000256486"/>
    </source>
</evidence>
<sequence length="413" mass="42955">MTTTAPRPSDLQDERLANREGIRGTFAGFIDKIRGGDLGALPVVIGLAVIWTVLQILNHGFLSAANLVNLLLESSPTGVIALGIVCVLLVAQIDLSVGSVSGLSSAIVGILFVNLGWNVFAAIAIAVLTGVVIGWIYGQIFNRFGVPSFVITLAGLLSFLGLQLYVLKGIGTINIPFDSPLVIFAQLAFVPAWLSYVLVVIAAGGLFLADLTKARARRKAGLSAQPFSLIALKSGALLVGLGFAAWYLNIARGIGWMFVLFVALVLILNYALTRTKWGRAVFAVGGNVEAARRAGIKVKTIYTSVFVVCSTLAAVGGILAASRLAASSQSSGTGDVNLNAIAAAVIGGTSLFGGRGTAFAALLGIIVIQSISSGLTLLNLDSSFRFMVTGLVLLLAVALDSVSRRSRTTHGRA</sequence>
<keyword evidence="3" id="KW-1003">Cell membrane</keyword>
<dbReference type="PANTHER" id="PTHR32196">
    <property type="entry name" value="ABC TRANSPORTER PERMEASE PROTEIN YPHD-RELATED-RELATED"/>
    <property type="match status" value="1"/>
</dbReference>
<evidence type="ECO:0000256" key="9">
    <source>
        <dbReference type="ARBA" id="ARBA00035611"/>
    </source>
</evidence>
<evidence type="ECO:0000256" key="5">
    <source>
        <dbReference type="ARBA" id="ARBA00022597"/>
    </source>
</evidence>
<feature type="transmembrane region" description="Helical" evidence="11">
    <location>
        <begin position="254"/>
        <end position="272"/>
    </location>
</feature>
<keyword evidence="8 11" id="KW-0472">Membrane</keyword>
<accession>A0A3E0VK57</accession>
<reference evidence="12 13" key="1">
    <citation type="submission" date="2017-04" db="EMBL/GenBank/DDBJ databases">
        <title>Comparative genome analysis of Subtercola boreus.</title>
        <authorList>
            <person name="Cho Y.-J."/>
            <person name="Cho A."/>
            <person name="Kim O.-S."/>
            <person name="Lee J.-I."/>
        </authorList>
    </citation>
    <scope>NUCLEOTIDE SEQUENCE [LARGE SCALE GENOMIC DNA]</scope>
    <source>
        <strain evidence="12 13">K300</strain>
    </source>
</reference>
<proteinExistence type="predicted"/>
<dbReference type="RefSeq" id="WP_116415648.1">
    <property type="nucleotide sequence ID" value="NZ_NBWZ01000001.1"/>
</dbReference>
<evidence type="ECO:0000256" key="10">
    <source>
        <dbReference type="ARBA" id="ARBA00035686"/>
    </source>
</evidence>
<feature type="transmembrane region" description="Helical" evidence="11">
    <location>
        <begin position="336"/>
        <end position="352"/>
    </location>
</feature>
<keyword evidence="13" id="KW-1185">Reference proteome</keyword>
<keyword evidence="5" id="KW-0762">Sugar transport</keyword>
<organism evidence="12 13">
    <name type="scientific">Subtercola boreus</name>
    <dbReference type="NCBI Taxonomy" id="120213"/>
    <lineage>
        <taxon>Bacteria</taxon>
        <taxon>Bacillati</taxon>
        <taxon>Actinomycetota</taxon>
        <taxon>Actinomycetes</taxon>
        <taxon>Micrococcales</taxon>
        <taxon>Microbacteriaceae</taxon>
        <taxon>Subtercola</taxon>
    </lineage>
</organism>
<evidence type="ECO:0000256" key="2">
    <source>
        <dbReference type="ARBA" id="ARBA00022448"/>
    </source>
</evidence>
<keyword evidence="4" id="KW-0997">Cell inner membrane</keyword>
<dbReference type="CDD" id="cd06579">
    <property type="entry name" value="TM_PBP1_transp_AraH_like"/>
    <property type="match status" value="1"/>
</dbReference>
<dbReference type="EMBL" id="NBWZ01000001">
    <property type="protein sequence ID" value="RFA10266.1"/>
    <property type="molecule type" value="Genomic_DNA"/>
</dbReference>
<feature type="transmembrane region" description="Helical" evidence="11">
    <location>
        <begin position="70"/>
        <end position="90"/>
    </location>
</feature>
<dbReference type="Proteomes" id="UP000256486">
    <property type="component" value="Unassembled WGS sequence"/>
</dbReference>
<keyword evidence="2" id="KW-0813">Transport</keyword>
<gene>
    <name evidence="12" type="ORF">B7R54_14405</name>
</gene>
<evidence type="ECO:0000313" key="12">
    <source>
        <dbReference type="EMBL" id="RFA10266.1"/>
    </source>
</evidence>
<evidence type="ECO:0000256" key="7">
    <source>
        <dbReference type="ARBA" id="ARBA00022989"/>
    </source>
</evidence>
<name>A0A3E0VK57_9MICO</name>
<dbReference type="OrthoDB" id="3468954at2"/>
<dbReference type="GO" id="GO:0022857">
    <property type="term" value="F:transmembrane transporter activity"/>
    <property type="evidence" value="ECO:0007669"/>
    <property type="project" value="InterPro"/>
</dbReference>
<evidence type="ECO:0000256" key="1">
    <source>
        <dbReference type="ARBA" id="ARBA00004651"/>
    </source>
</evidence>
<comment type="subcellular location">
    <subcellularLocation>
        <location evidence="1">Cell membrane</location>
        <topology evidence="1">Multi-pass membrane protein</topology>
    </subcellularLocation>
</comment>
<feature type="transmembrane region" description="Helical" evidence="11">
    <location>
        <begin position="149"/>
        <end position="167"/>
    </location>
</feature>
<evidence type="ECO:0000256" key="4">
    <source>
        <dbReference type="ARBA" id="ARBA00022519"/>
    </source>
</evidence>
<feature type="transmembrane region" description="Helical" evidence="11">
    <location>
        <begin position="384"/>
        <end position="402"/>
    </location>
</feature>
<dbReference type="AlphaFoldDB" id="A0A3E0VK57"/>
<feature type="transmembrane region" description="Helical" evidence="11">
    <location>
        <begin position="38"/>
        <end position="58"/>
    </location>
</feature>
<dbReference type="Pfam" id="PF02653">
    <property type="entry name" value="BPD_transp_2"/>
    <property type="match status" value="1"/>
</dbReference>
<feature type="transmembrane region" description="Helical" evidence="11">
    <location>
        <begin position="230"/>
        <end position="248"/>
    </location>
</feature>
<feature type="transmembrane region" description="Helical" evidence="11">
    <location>
        <begin position="301"/>
        <end position="324"/>
    </location>
</feature>